<dbReference type="GO" id="GO:0051539">
    <property type="term" value="F:4 iron, 4 sulfur cluster binding"/>
    <property type="evidence" value="ECO:0007669"/>
    <property type="project" value="UniProtKB-UniRule"/>
</dbReference>
<dbReference type="PROSITE" id="PS01215">
    <property type="entry name" value="MRP"/>
    <property type="match status" value="1"/>
</dbReference>
<dbReference type="CDD" id="cd02037">
    <property type="entry name" value="Mrp_NBP35"/>
    <property type="match status" value="1"/>
</dbReference>
<comment type="subcellular location">
    <subcellularLocation>
        <location evidence="8">Cytoplasm</location>
    </subcellularLocation>
</comment>
<dbReference type="InterPro" id="IPR000808">
    <property type="entry name" value="Mrp-like_CS"/>
</dbReference>
<accession>A0A5J4YM37</accession>
<dbReference type="InterPro" id="IPR019591">
    <property type="entry name" value="Mrp/NBP35_ATP-bd"/>
</dbReference>
<dbReference type="InterPro" id="IPR033756">
    <property type="entry name" value="YlxH/NBP35"/>
</dbReference>
<dbReference type="HAMAP" id="MF_03038">
    <property type="entry name" value="NUBP1"/>
    <property type="match status" value="1"/>
</dbReference>
<evidence type="ECO:0000256" key="8">
    <source>
        <dbReference type="HAMAP-Rule" id="MF_03038"/>
    </source>
</evidence>
<feature type="binding site" evidence="8">
    <location>
        <position position="33"/>
    </location>
    <ligand>
        <name>[4Fe-4S] cluster</name>
        <dbReference type="ChEBI" id="CHEBI:49883"/>
        <label>1</label>
    </ligand>
</feature>
<dbReference type="Pfam" id="PF10609">
    <property type="entry name" value="ParA"/>
    <property type="match status" value="2"/>
</dbReference>
<dbReference type="GO" id="GO:0016226">
    <property type="term" value="P:iron-sulfur cluster assembly"/>
    <property type="evidence" value="ECO:0007669"/>
    <property type="project" value="UniProtKB-UniRule"/>
</dbReference>
<dbReference type="OrthoDB" id="1741334at2759"/>
<dbReference type="AlphaFoldDB" id="A0A5J4YM37"/>
<comment type="subunit">
    <text evidence="8">Heterotetramer of 2 NUBP1 and 2 NUBP2 chains.</text>
</comment>
<comment type="function">
    <text evidence="8">Component of the cytosolic iron-sulfur (Fe/S) protein assembly (CIA) machinery. Required for maturation of extramitochondrial Fe-S proteins. The NUBP1-NUBP2 heterotetramer forms a Fe-S scaffold complex, mediating the de novo assembly of an Fe-S cluster and its transfer to target apoproteins.</text>
</comment>
<evidence type="ECO:0000313" key="9">
    <source>
        <dbReference type="EMBL" id="KAA8491457.1"/>
    </source>
</evidence>
<evidence type="ECO:0000256" key="2">
    <source>
        <dbReference type="ARBA" id="ARBA00022490"/>
    </source>
</evidence>
<keyword evidence="4 8" id="KW-0547">Nucleotide-binding</keyword>
<dbReference type="Proteomes" id="UP000324585">
    <property type="component" value="Unassembled WGS sequence"/>
</dbReference>
<dbReference type="GO" id="GO:0005524">
    <property type="term" value="F:ATP binding"/>
    <property type="evidence" value="ECO:0007669"/>
    <property type="project" value="UniProtKB-KW"/>
</dbReference>
<feature type="binding site" evidence="8">
    <location>
        <position position="271"/>
    </location>
    <ligand>
        <name>[4Fe-4S] cluster</name>
        <dbReference type="ChEBI" id="CHEBI:49883"/>
        <label>2</label>
        <note>ligand shared with heterodimeric partner</note>
    </ligand>
</feature>
<feature type="binding site" evidence="8">
    <location>
        <position position="16"/>
    </location>
    <ligand>
        <name>[4Fe-4S] cluster</name>
        <dbReference type="ChEBI" id="CHEBI:49883"/>
        <label>1</label>
    </ligand>
</feature>
<evidence type="ECO:0000256" key="1">
    <source>
        <dbReference type="ARBA" id="ARBA00022485"/>
    </source>
</evidence>
<dbReference type="InterPro" id="IPR028601">
    <property type="entry name" value="NUBP1/Nbp35"/>
</dbReference>
<evidence type="ECO:0000256" key="6">
    <source>
        <dbReference type="ARBA" id="ARBA00023004"/>
    </source>
</evidence>
<dbReference type="FunFam" id="3.40.50.300:FF:001119">
    <property type="entry name" value="Iron-sulfur cluster carrier protein"/>
    <property type="match status" value="1"/>
</dbReference>
<feature type="binding site" evidence="8">
    <location>
        <position position="39"/>
    </location>
    <ligand>
        <name>[4Fe-4S] cluster</name>
        <dbReference type="ChEBI" id="CHEBI:49883"/>
        <label>1</label>
    </ligand>
</feature>
<sequence length="357" mass="37330">MSGGGGDVPENAPANCPGTSADEAGRAAACAGCPNQSACQSGEASAAAQANERVMQDIGARLSADIRHKVLVLSGKGGVGKSTVAAQLCYALASLRMVRPGQNGNGYELNAPDNDHDDVLADVGLLDVDICGPSAPRLLGVEGMSVSSTATGWQPVCSKSGISVMSVGFLLGQRDDAVIWRGVRKTALITQFLRDVEWGALDYLVIDSPPGTSDEHISLVQLLKNAHLDGAVLVTTPQEVSLMDVRKEVDFCRKSGTYILGVVENMSAFVCPNCAHCSELFHKSTGGAQAMCEQYGIPFLGALPMDPALGFACETGLSIFEGKLADTPGAKALRVIVQNLLDQIQIRSRAQAQDKSI</sequence>
<keyword evidence="10" id="KW-1185">Reference proteome</keyword>
<keyword evidence="3 8" id="KW-0479">Metal-binding</keyword>
<dbReference type="EMBL" id="VRMN01000013">
    <property type="protein sequence ID" value="KAA8491457.1"/>
    <property type="molecule type" value="Genomic_DNA"/>
</dbReference>
<evidence type="ECO:0000256" key="7">
    <source>
        <dbReference type="ARBA" id="ARBA00023014"/>
    </source>
</evidence>
<evidence type="ECO:0000256" key="3">
    <source>
        <dbReference type="ARBA" id="ARBA00022723"/>
    </source>
</evidence>
<gene>
    <name evidence="9" type="ORF">FVE85_2472</name>
</gene>
<keyword evidence="1 8" id="KW-0004">4Fe-4S</keyword>
<name>A0A5J4YM37_PORPP</name>
<dbReference type="GO" id="GO:0005829">
    <property type="term" value="C:cytosol"/>
    <property type="evidence" value="ECO:0007669"/>
    <property type="project" value="TreeGrafter"/>
</dbReference>
<keyword evidence="6 8" id="KW-0408">Iron</keyword>
<protein>
    <recommendedName>
        <fullName evidence="8">Cytosolic Fe-S cluster assembly factor NUBP1 homolog</fullName>
    </recommendedName>
</protein>
<dbReference type="InterPro" id="IPR027417">
    <property type="entry name" value="P-loop_NTPase"/>
</dbReference>
<organism evidence="9 10">
    <name type="scientific">Porphyridium purpureum</name>
    <name type="common">Red alga</name>
    <name type="synonym">Porphyridium cruentum</name>
    <dbReference type="NCBI Taxonomy" id="35688"/>
    <lineage>
        <taxon>Eukaryota</taxon>
        <taxon>Rhodophyta</taxon>
        <taxon>Bangiophyceae</taxon>
        <taxon>Porphyridiales</taxon>
        <taxon>Porphyridiaceae</taxon>
        <taxon>Porphyridium</taxon>
    </lineage>
</organism>
<comment type="similarity">
    <text evidence="8">Belongs to the Mrp/NBP35 ATP-binding proteins family. NUBP1/NBP35 subfamily.</text>
</comment>
<evidence type="ECO:0000256" key="5">
    <source>
        <dbReference type="ARBA" id="ARBA00022840"/>
    </source>
</evidence>
<reference evidence="10" key="1">
    <citation type="journal article" date="2019" name="Nat. Commun.">
        <title>Expansion of phycobilisome linker gene families in mesophilic red algae.</title>
        <authorList>
            <person name="Lee J."/>
            <person name="Kim D."/>
            <person name="Bhattacharya D."/>
            <person name="Yoon H.S."/>
        </authorList>
    </citation>
    <scope>NUCLEOTIDE SEQUENCE [LARGE SCALE GENOMIC DNA]</scope>
    <source>
        <strain evidence="10">CCMP 1328</strain>
    </source>
</reference>
<keyword evidence="2 8" id="KW-0963">Cytoplasm</keyword>
<keyword evidence="5 8" id="KW-0067">ATP-binding</keyword>
<evidence type="ECO:0000256" key="4">
    <source>
        <dbReference type="ARBA" id="ARBA00022741"/>
    </source>
</evidence>
<comment type="cofactor">
    <cofactor evidence="8">
        <name>[4Fe-4S] cluster</name>
        <dbReference type="ChEBI" id="CHEBI:49883"/>
    </cofactor>
    <text evidence="8">Binds 4 [4Fe-4S] clusters per heterotetramer. Contains two stable clusters in the N-termini of NUBP1 and two labile, bridging clusters between subunits of the NUBP1-NUBP2 heterotetramer.</text>
</comment>
<dbReference type="Gene3D" id="3.40.50.300">
    <property type="entry name" value="P-loop containing nucleotide triphosphate hydrolases"/>
    <property type="match status" value="1"/>
</dbReference>
<dbReference type="PANTHER" id="PTHR23264:SF19">
    <property type="entry name" value="CYTOSOLIC FE-S CLUSTER ASSEMBLY FACTOR NUBP2"/>
    <property type="match status" value="1"/>
</dbReference>
<comment type="caution">
    <text evidence="9">The sequence shown here is derived from an EMBL/GenBank/DDBJ whole genome shotgun (WGS) entry which is preliminary data.</text>
</comment>
<dbReference type="PANTHER" id="PTHR23264">
    <property type="entry name" value="NUCLEOTIDE-BINDING PROTEIN NBP35 YEAST -RELATED"/>
    <property type="match status" value="1"/>
</dbReference>
<feature type="binding site" evidence="8">
    <location>
        <begin position="75"/>
        <end position="82"/>
    </location>
    <ligand>
        <name>ATP</name>
        <dbReference type="ChEBI" id="CHEBI:30616"/>
    </ligand>
</feature>
<proteinExistence type="inferred from homology"/>
<dbReference type="GO" id="GO:0046872">
    <property type="term" value="F:metal ion binding"/>
    <property type="evidence" value="ECO:0007669"/>
    <property type="project" value="UniProtKB-KW"/>
</dbReference>
<dbReference type="OMA" id="WIPVFAD"/>
<dbReference type="GO" id="GO:0140663">
    <property type="term" value="F:ATP-dependent FeS chaperone activity"/>
    <property type="evidence" value="ECO:0007669"/>
    <property type="project" value="InterPro"/>
</dbReference>
<keyword evidence="7 8" id="KW-0411">Iron-sulfur</keyword>
<dbReference type="HAMAP" id="MF_02040">
    <property type="entry name" value="Mrp_NBP35"/>
    <property type="match status" value="1"/>
</dbReference>
<dbReference type="SUPFAM" id="SSF52540">
    <property type="entry name" value="P-loop containing nucleoside triphosphate hydrolases"/>
    <property type="match status" value="1"/>
</dbReference>
<feature type="binding site" evidence="8">
    <location>
        <position position="30"/>
    </location>
    <ligand>
        <name>[4Fe-4S] cluster</name>
        <dbReference type="ChEBI" id="CHEBI:49883"/>
        <label>1</label>
    </ligand>
</feature>
<evidence type="ECO:0000313" key="10">
    <source>
        <dbReference type="Proteomes" id="UP000324585"/>
    </source>
</evidence>
<feature type="binding site" evidence="8">
    <location>
        <position position="274"/>
    </location>
    <ligand>
        <name>[4Fe-4S] cluster</name>
        <dbReference type="ChEBI" id="CHEBI:49883"/>
        <label>2</label>
        <note>ligand shared with heterodimeric partner</note>
    </ligand>
</feature>